<keyword evidence="1" id="KW-0472">Membrane</keyword>
<comment type="caution">
    <text evidence="2">The sequence shown here is derived from an EMBL/GenBank/DDBJ whole genome shotgun (WGS) entry which is preliminary data.</text>
</comment>
<evidence type="ECO:0000313" key="3">
    <source>
        <dbReference type="Proteomes" id="UP000318801"/>
    </source>
</evidence>
<dbReference type="Proteomes" id="UP000318801">
    <property type="component" value="Unassembled WGS sequence"/>
</dbReference>
<name>A0A506UF60_9HYPH</name>
<gene>
    <name evidence="2" type="ORF">FJU08_06725</name>
</gene>
<feature type="transmembrane region" description="Helical" evidence="1">
    <location>
        <begin position="7"/>
        <end position="24"/>
    </location>
</feature>
<reference evidence="2 3" key="1">
    <citation type="submission" date="2019-06" db="EMBL/GenBank/DDBJ databases">
        <authorList>
            <person name="Li M."/>
        </authorList>
    </citation>
    <scope>NUCLEOTIDE SEQUENCE [LARGE SCALE GENOMIC DNA]</scope>
    <source>
        <strain evidence="2 3">BGMRC2036</strain>
    </source>
</reference>
<evidence type="ECO:0000256" key="1">
    <source>
        <dbReference type="SAM" id="Phobius"/>
    </source>
</evidence>
<keyword evidence="1" id="KW-1133">Transmembrane helix</keyword>
<keyword evidence="1" id="KW-0812">Transmembrane</keyword>
<proteinExistence type="predicted"/>
<sequence length="158" mass="17795">MVIVLKMLFSAIVVNVVILALAILDRRASCVILPNGYCLGRLAMFELDDSIYTSIRLITPNGQLVLTGTPNIELYRHSTDPQQIVIRYPGGEMAMDGRQIMPIIAGNMFNEGWNSPNEPLGVHLFGTDFYSIYFRLQEAHWGKSRHCGTKLFAFHPPR</sequence>
<dbReference type="EMBL" id="VHLG01000003">
    <property type="protein sequence ID" value="TPW31449.1"/>
    <property type="molecule type" value="Genomic_DNA"/>
</dbReference>
<accession>A0A506UF60</accession>
<keyword evidence="3" id="KW-1185">Reference proteome</keyword>
<dbReference type="OrthoDB" id="7919420at2"/>
<evidence type="ECO:0000313" key="2">
    <source>
        <dbReference type="EMBL" id="TPW31449.1"/>
    </source>
</evidence>
<dbReference type="AlphaFoldDB" id="A0A506UF60"/>
<organism evidence="2 3">
    <name type="scientific">Martelella alba</name>
    <dbReference type="NCBI Taxonomy" id="2590451"/>
    <lineage>
        <taxon>Bacteria</taxon>
        <taxon>Pseudomonadati</taxon>
        <taxon>Pseudomonadota</taxon>
        <taxon>Alphaproteobacteria</taxon>
        <taxon>Hyphomicrobiales</taxon>
        <taxon>Aurantimonadaceae</taxon>
        <taxon>Martelella</taxon>
    </lineage>
</organism>
<dbReference type="RefSeq" id="WP_141148219.1">
    <property type="nucleotide sequence ID" value="NZ_VHLG01000003.1"/>
</dbReference>
<protein>
    <submittedName>
        <fullName evidence="2">Uncharacterized protein</fullName>
    </submittedName>
</protein>